<dbReference type="NCBIfam" id="TIGR00966">
    <property type="entry name" value="transloc_SecF"/>
    <property type="match status" value="1"/>
</dbReference>
<dbReference type="PANTHER" id="PTHR30081">
    <property type="entry name" value="PROTEIN-EXPORT MEMBRANE PROTEIN SEC"/>
    <property type="match status" value="1"/>
</dbReference>
<proteinExistence type="inferred from homology"/>
<feature type="transmembrane region" description="Helical" evidence="9">
    <location>
        <begin position="958"/>
        <end position="976"/>
    </location>
</feature>
<evidence type="ECO:0000256" key="2">
    <source>
        <dbReference type="ARBA" id="ARBA00022448"/>
    </source>
</evidence>
<feature type="transmembrane region" description="Helical" evidence="9">
    <location>
        <begin position="982"/>
        <end position="1006"/>
    </location>
</feature>
<evidence type="ECO:0000256" key="9">
    <source>
        <dbReference type="HAMAP-Rule" id="MF_01463"/>
    </source>
</evidence>
<dbReference type="Proteomes" id="UP000239997">
    <property type="component" value="Unassembled WGS sequence"/>
</dbReference>
<evidence type="ECO:0000313" key="14">
    <source>
        <dbReference type="EMBL" id="KEZ93955.1"/>
    </source>
</evidence>
<feature type="domain" description="Protein export membrane protein SecD/SecF C-terminal" evidence="11">
    <location>
        <begin position="507"/>
        <end position="672"/>
    </location>
</feature>
<comment type="similarity">
    <text evidence="9">Belongs to the SecD/SecF family. SecD subfamily.</text>
</comment>
<dbReference type="Gene3D" id="3.30.70.3220">
    <property type="match status" value="1"/>
</dbReference>
<evidence type="ECO:0000313" key="17">
    <source>
        <dbReference type="Proteomes" id="UP000239997"/>
    </source>
</evidence>
<dbReference type="NCBIfam" id="NF009585">
    <property type="entry name" value="PRK13024.1-5"/>
    <property type="match status" value="1"/>
</dbReference>
<comment type="function">
    <text evidence="9">Part of the Sec protein translocase complex. Interacts with the SecYEG preprotein conducting channel. SecDF uses the proton motive force (PMF) to complete protein translocation after the ATP-dependent function of SecA.</text>
</comment>
<evidence type="ECO:0000256" key="10">
    <source>
        <dbReference type="HAMAP-Rule" id="MF_01464"/>
    </source>
</evidence>
<keyword evidence="3 9" id="KW-1003">Cell membrane</keyword>
<dbReference type="InterPro" id="IPR005665">
    <property type="entry name" value="SecF_bac"/>
</dbReference>
<dbReference type="OrthoDB" id="9805019at2"/>
<comment type="caution">
    <text evidence="14">The sequence shown here is derived from an EMBL/GenBank/DDBJ whole genome shotgun (WGS) entry which is preliminary data.</text>
</comment>
<dbReference type="EMBL" id="JPJI01000026">
    <property type="protein sequence ID" value="KEZ93955.1"/>
    <property type="molecule type" value="Genomic_DNA"/>
</dbReference>
<evidence type="ECO:0000256" key="8">
    <source>
        <dbReference type="ARBA" id="ARBA00023136"/>
    </source>
</evidence>
<dbReference type="HAMAP" id="MF_01464_B">
    <property type="entry name" value="SecF_B"/>
    <property type="match status" value="1"/>
</dbReference>
<keyword evidence="2 9" id="KW-0813">Transport</keyword>
<dbReference type="InterPro" id="IPR048634">
    <property type="entry name" value="SecD_SecF_C"/>
</dbReference>
<dbReference type="Gene3D" id="3.30.1360.200">
    <property type="match status" value="1"/>
</dbReference>
<dbReference type="Pfam" id="PF02355">
    <property type="entry name" value="SecD_SecF_C"/>
    <property type="match status" value="2"/>
</dbReference>
<feature type="transmembrane region" description="Helical" evidence="9">
    <location>
        <begin position="527"/>
        <end position="544"/>
    </location>
</feature>
<feature type="transmembrane region" description="Helical" evidence="9">
    <location>
        <begin position="551"/>
        <end position="571"/>
    </location>
</feature>
<dbReference type="InterPro" id="IPR022645">
    <property type="entry name" value="SecD/SecF_bac"/>
</dbReference>
<evidence type="ECO:0000256" key="5">
    <source>
        <dbReference type="ARBA" id="ARBA00022927"/>
    </source>
</evidence>
<dbReference type="GO" id="GO:0015450">
    <property type="term" value="F:protein-transporting ATPase activity"/>
    <property type="evidence" value="ECO:0007669"/>
    <property type="project" value="InterPro"/>
</dbReference>
<dbReference type="RefSeq" id="WP_036581893.1">
    <property type="nucleotide sequence ID" value="NZ_JPJI01000026.1"/>
</dbReference>
<dbReference type="InterPro" id="IPR005791">
    <property type="entry name" value="SecD"/>
</dbReference>
<reference evidence="14 16" key="1">
    <citation type="submission" date="2014-07" db="EMBL/GenBank/DDBJ databases">
        <title>Draft genome sequence of Nonlabens ulvanivorans, an ulvan degrading bacterium.</title>
        <authorList>
            <person name="Kopel M."/>
            <person name="Helbert W."/>
            <person name="Henrissat B."/>
            <person name="Doniger T."/>
            <person name="Banin E."/>
        </authorList>
    </citation>
    <scope>NUCLEOTIDE SEQUENCE [LARGE SCALE GENOMIC DNA]</scope>
    <source>
        <strain evidence="14 16">PLR</strain>
    </source>
</reference>
<dbReference type="PANTHER" id="PTHR30081:SF1">
    <property type="entry name" value="PROTEIN TRANSLOCASE SUBUNIT SECD"/>
    <property type="match status" value="1"/>
</dbReference>
<comment type="subunit">
    <text evidence="9">Forms a complex with SecF. Part of the essential Sec protein translocation apparatus which comprises SecA, SecYEG and auxiliary proteins SecDF. Other proteins may also be involved.</text>
</comment>
<dbReference type="InterPro" id="IPR055344">
    <property type="entry name" value="SecD_SecF_C_bact"/>
</dbReference>
<dbReference type="PRINTS" id="PR01755">
    <property type="entry name" value="SECFTRNLCASE"/>
</dbReference>
<accession>A0A084JYC1</accession>
<evidence type="ECO:0000256" key="6">
    <source>
        <dbReference type="ARBA" id="ARBA00022989"/>
    </source>
</evidence>
<keyword evidence="8 9" id="KW-0472">Membrane</keyword>
<dbReference type="SUPFAM" id="SSF82866">
    <property type="entry name" value="Multidrug efflux transporter AcrB transmembrane domain"/>
    <property type="match status" value="2"/>
</dbReference>
<feature type="transmembrane region" description="Helical" evidence="9">
    <location>
        <begin position="907"/>
        <end position="927"/>
    </location>
</feature>
<keyword evidence="17" id="KW-1185">Reference proteome</keyword>
<gene>
    <name evidence="9" type="primary">secD</name>
    <name evidence="10" type="synonym">secF</name>
    <name evidence="14" type="ORF">IL45_07120</name>
    <name evidence="15" type="ORF">LY02_01605</name>
</gene>
<comment type="subcellular location">
    <subcellularLocation>
        <location evidence="1 9">Cell membrane</location>
        <topology evidence="1 9">Multi-pass membrane protein</topology>
    </subcellularLocation>
</comment>
<feature type="transmembrane region" description="Helical" evidence="9">
    <location>
        <begin position="872"/>
        <end position="895"/>
    </location>
</feature>
<reference evidence="15 17" key="2">
    <citation type="submission" date="2018-03" db="EMBL/GenBank/DDBJ databases">
        <title>Genomic Encyclopedia of Archaeal and Bacterial Type Strains, Phase II (KMG-II): from individual species to whole genera.</title>
        <authorList>
            <person name="Goeker M."/>
        </authorList>
    </citation>
    <scope>NUCLEOTIDE SEQUENCE [LARGE SCALE GENOMIC DNA]</scope>
    <source>
        <strain evidence="15 17">DSM 22727</strain>
    </source>
</reference>
<feature type="transmembrane region" description="Helical" evidence="9">
    <location>
        <begin position="619"/>
        <end position="643"/>
    </location>
</feature>
<feature type="domain" description="Protein translocase subunit SecDF P1" evidence="12">
    <location>
        <begin position="191"/>
        <end position="247"/>
    </location>
</feature>
<evidence type="ECO:0000256" key="3">
    <source>
        <dbReference type="ARBA" id="ARBA00022475"/>
    </source>
</evidence>
<feature type="transmembrane region" description="Helical" evidence="9">
    <location>
        <begin position="655"/>
        <end position="674"/>
    </location>
</feature>
<evidence type="ECO:0000313" key="16">
    <source>
        <dbReference type="Proteomes" id="UP000028531"/>
    </source>
</evidence>
<comment type="similarity">
    <text evidence="10">Belongs to the SecD/SecF family. SecF subfamily.</text>
</comment>
<keyword evidence="6 9" id="KW-1133">Transmembrane helix</keyword>
<dbReference type="GO" id="GO:0005886">
    <property type="term" value="C:plasma membrane"/>
    <property type="evidence" value="ECO:0007669"/>
    <property type="project" value="UniProtKB-SubCell"/>
</dbReference>
<dbReference type="Gene3D" id="1.20.1640.10">
    <property type="entry name" value="Multidrug efflux transporter AcrB transmembrane domain"/>
    <property type="match status" value="2"/>
</dbReference>
<dbReference type="GO" id="GO:0006605">
    <property type="term" value="P:protein targeting"/>
    <property type="evidence" value="ECO:0007669"/>
    <property type="project" value="UniProtKB-UniRule"/>
</dbReference>
<dbReference type="EMBL" id="PVNA01000002">
    <property type="protein sequence ID" value="PRX14573.1"/>
    <property type="molecule type" value="Genomic_DNA"/>
</dbReference>
<dbReference type="Pfam" id="PF22599">
    <property type="entry name" value="SecDF_P1_head"/>
    <property type="match status" value="1"/>
</dbReference>
<evidence type="ECO:0000259" key="12">
    <source>
        <dbReference type="Pfam" id="PF21760"/>
    </source>
</evidence>
<dbReference type="InterPro" id="IPR054384">
    <property type="entry name" value="SecDF_P1_head"/>
</dbReference>
<dbReference type="FunFam" id="1.20.1640.10:FF:000004">
    <property type="entry name" value="Protein translocase subunit SecD"/>
    <property type="match status" value="1"/>
</dbReference>
<keyword evidence="7 9" id="KW-0811">Translocation</keyword>
<dbReference type="InterPro" id="IPR022813">
    <property type="entry name" value="SecD/SecF_arch_bac"/>
</dbReference>
<comment type="caution">
    <text evidence="9">Lacks conserved residue(s) required for the propagation of feature annotation.</text>
</comment>
<dbReference type="GO" id="GO:0043952">
    <property type="term" value="P:protein transport by the Sec complex"/>
    <property type="evidence" value="ECO:0007669"/>
    <property type="project" value="UniProtKB-UniRule"/>
</dbReference>
<feature type="transmembrane region" description="Helical" evidence="9">
    <location>
        <begin position="844"/>
        <end position="865"/>
    </location>
</feature>
<keyword evidence="4 9" id="KW-0812">Transmembrane</keyword>
<feature type="transmembrane region" description="Helical" evidence="9">
    <location>
        <begin position="708"/>
        <end position="726"/>
    </location>
</feature>
<evidence type="ECO:0000256" key="1">
    <source>
        <dbReference type="ARBA" id="ARBA00004651"/>
    </source>
</evidence>
<dbReference type="Pfam" id="PF21760">
    <property type="entry name" value="SecD_1st"/>
    <property type="match status" value="1"/>
</dbReference>
<evidence type="ECO:0000259" key="13">
    <source>
        <dbReference type="Pfam" id="PF22599"/>
    </source>
</evidence>
<feature type="domain" description="SecDF P1 head subdomain" evidence="13">
    <location>
        <begin position="408"/>
        <end position="505"/>
    </location>
</feature>
<dbReference type="NCBIfam" id="TIGR00916">
    <property type="entry name" value="2A0604s01"/>
    <property type="match status" value="2"/>
</dbReference>
<organism evidence="14 16">
    <name type="scientific">Nonlabens ulvanivorans</name>
    <name type="common">Persicivirga ulvanivorans</name>
    <dbReference type="NCBI Taxonomy" id="906888"/>
    <lineage>
        <taxon>Bacteria</taxon>
        <taxon>Pseudomonadati</taxon>
        <taxon>Bacteroidota</taxon>
        <taxon>Flavobacteriia</taxon>
        <taxon>Flavobacteriales</taxon>
        <taxon>Flavobacteriaceae</taxon>
        <taxon>Nonlabens</taxon>
    </lineage>
</organism>
<feature type="domain" description="Protein export membrane protein SecD/SecF C-terminal" evidence="11">
    <location>
        <begin position="825"/>
        <end position="1009"/>
    </location>
</feature>
<evidence type="ECO:0000313" key="15">
    <source>
        <dbReference type="EMBL" id="PRX14573.1"/>
    </source>
</evidence>
<dbReference type="Pfam" id="PF07549">
    <property type="entry name" value="Sec_GG"/>
    <property type="match status" value="1"/>
</dbReference>
<protein>
    <recommendedName>
        <fullName evidence="9 10">Multifunctional fusion protein</fullName>
    </recommendedName>
    <domain>
        <recommendedName>
            <fullName evidence="9">Protein translocase subunit SecD</fullName>
        </recommendedName>
    </domain>
    <domain>
        <recommendedName>
            <fullName evidence="10">Protein-export membrane protein SecF</fullName>
        </recommendedName>
    </domain>
</protein>
<sequence length="1028" mass="112272">MQNKGLIRVFAIVFALVSIYQLTYTFITNKVEGDADTYANTIVNADDQNAATLRDEATKSYLDSIASKDVWGGYTTYADAKEQELQKGLDLKGGINVILQISVKDLLIGMADGSKDPDFRTALERADERIKDGQADYFDYFLEEFNAIDGAKLGSPDIFSNQEMDGVIDFNMSNSEIEPKLRVKLKEYMVSAFEVLRKRIDKFGVTQPNIQRLGDSGRILIELPGAKDIKRVEDILTSTAQLEFWHVYKASEVSQFVIEADTYWAEKLAAKNQESQPADSTEADSVSDDVADAAQDAADQAVDAVGDILGNDATADAEGEDAEFNYDQNPILSRMLAPGNGTGPVIATFKASDKDVIVSYLNDAQVRSKLPAELRNVKFAWGLPVLNDELGYEITDLYAIRSNREGEAPLGGAVITDARQDFEMSGQVVVSMSMNSEGAKIWEDMTTEAYQNGSQIAVVLDDTVYSAPGITNGPITGGSSQISGNFTVADAEDLANVLRAGKLPAGAEIIQKAVVGPSLGKEAISSGLWSFGIALLLVLVWMVFYYGRAGLYADIALVVNILFIFGALASLKAVLTLPGIAGIVLTIGISVDANVLIFERIREELAKGKSQADSIKDGFNNALSSILDANITTFLTALILFIFGTGPIQGFATTLMIGILTSLFTAIFITRLFIDGYGKNGKSLAFSTPITKNWFRNVNIDFLKKRKVAYMISLAFVLISAISLFTKSLNFGIDFSGGRTYTVRFEQPVNATEVTKMLSAEDVFGSAEAKTYGSDNQLKISTKYGIDGVDAEVTKEIEDKLFANLKQYMPADMDMATFVDVSKDDKQYGIMSNFQVGPTIADDILTGSLYAIFGSLIVVFLYILIRFRKWQFSLGAVIAVFHDVLIVLGIFSLTYDILPFNMEIDQAFIAAILTVIGYSLNDTVVVFDRIREFINERTNWEFARTVNAAISSTISRTLNTSLTTLIVLLAIFTFGGESIQGFMLALIIGVLVGTYSSVFIATPIMFDTMEKSNGKLLPKEPKPAKEEL</sequence>
<comment type="subunit">
    <text evidence="10">Forms a complex with SecD. Part of the essential Sec protein translocation apparatus which comprises SecA, SecYEG and auxiliary proteins SecDF. Other proteins may also be involved.</text>
</comment>
<keyword evidence="5 9" id="KW-0653">Protein transport</keyword>
<dbReference type="InterPro" id="IPR022646">
    <property type="entry name" value="SecD/SecF_CS"/>
</dbReference>
<dbReference type="HAMAP" id="MF_01463_B">
    <property type="entry name" value="SecD_B"/>
    <property type="match status" value="1"/>
</dbReference>
<dbReference type="AlphaFoldDB" id="A0A084JYC1"/>
<feature type="transmembrane region" description="Helical" evidence="9">
    <location>
        <begin position="7"/>
        <end position="27"/>
    </location>
</feature>
<evidence type="ECO:0000256" key="7">
    <source>
        <dbReference type="ARBA" id="ARBA00023010"/>
    </source>
</evidence>
<name>A0A084JYC1_NONUL</name>
<dbReference type="NCBIfam" id="TIGR01129">
    <property type="entry name" value="secD"/>
    <property type="match status" value="1"/>
</dbReference>
<evidence type="ECO:0000259" key="11">
    <source>
        <dbReference type="Pfam" id="PF02355"/>
    </source>
</evidence>
<feature type="transmembrane region" description="Helical" evidence="9">
    <location>
        <begin position="577"/>
        <end position="598"/>
    </location>
</feature>
<evidence type="ECO:0000256" key="4">
    <source>
        <dbReference type="ARBA" id="ARBA00022692"/>
    </source>
</evidence>
<dbReference type="Proteomes" id="UP000028531">
    <property type="component" value="Unassembled WGS sequence"/>
</dbReference>
<dbReference type="GO" id="GO:0065002">
    <property type="term" value="P:intracellular protein transmembrane transport"/>
    <property type="evidence" value="ECO:0007669"/>
    <property type="project" value="UniProtKB-UniRule"/>
</dbReference>
<dbReference type="InterPro" id="IPR048631">
    <property type="entry name" value="SecD_1st"/>
</dbReference>